<dbReference type="EMBL" id="LT991976">
    <property type="protein sequence ID" value="SPK73681.1"/>
    <property type="molecule type" value="Genomic_DNA"/>
</dbReference>
<sequence>MEQHQGFTGRELYEIWRSHAIKQGMTHPPAWDDADAETRATWEAFAAQIMPSD</sequence>
<evidence type="ECO:0000313" key="2">
    <source>
        <dbReference type="Proteomes" id="UP000255505"/>
    </source>
</evidence>
<dbReference type="Proteomes" id="UP000255505">
    <property type="component" value="Chromosome I"/>
</dbReference>
<name>A0A375II57_9BURK</name>
<accession>A0A375II57</accession>
<proteinExistence type="predicted"/>
<organism evidence="1 2">
    <name type="scientific">Cupriavidus taiwanensis</name>
    <dbReference type="NCBI Taxonomy" id="164546"/>
    <lineage>
        <taxon>Bacteria</taxon>
        <taxon>Pseudomonadati</taxon>
        <taxon>Pseudomonadota</taxon>
        <taxon>Betaproteobacteria</taxon>
        <taxon>Burkholderiales</taxon>
        <taxon>Burkholderiaceae</taxon>
        <taxon>Cupriavidus</taxon>
    </lineage>
</organism>
<dbReference type="AlphaFoldDB" id="A0A375II57"/>
<reference evidence="1 2" key="1">
    <citation type="submission" date="2018-01" db="EMBL/GenBank/DDBJ databases">
        <authorList>
            <person name="Gaut B.S."/>
            <person name="Morton B.R."/>
            <person name="Clegg M.T."/>
            <person name="Duvall M.R."/>
        </authorList>
    </citation>
    <scope>NUCLEOTIDE SEQUENCE [LARGE SCALE GENOMIC DNA]</scope>
    <source>
        <strain evidence="1">Cupriavidus taiwanensis LMG 19425</strain>
    </source>
</reference>
<dbReference type="RefSeq" id="WP_172583283.1">
    <property type="nucleotide sequence ID" value="NZ_LT991976.1"/>
</dbReference>
<protein>
    <submittedName>
        <fullName evidence="1">Uncharacterized protein</fullName>
    </submittedName>
</protein>
<evidence type="ECO:0000313" key="1">
    <source>
        <dbReference type="EMBL" id="SPK73681.1"/>
    </source>
</evidence>
<gene>
    <name evidence="1" type="ORF">CT19425_110218</name>
</gene>